<gene>
    <name evidence="1" type="ORF">O6H91_15G081300</name>
</gene>
<name>A0ACC2BK51_DIPCM</name>
<protein>
    <submittedName>
        <fullName evidence="1">Uncharacterized protein</fullName>
    </submittedName>
</protein>
<comment type="caution">
    <text evidence="1">The sequence shown here is derived from an EMBL/GenBank/DDBJ whole genome shotgun (WGS) entry which is preliminary data.</text>
</comment>
<evidence type="ECO:0000313" key="1">
    <source>
        <dbReference type="EMBL" id="KAJ7530144.1"/>
    </source>
</evidence>
<proteinExistence type="predicted"/>
<reference evidence="2" key="1">
    <citation type="journal article" date="2024" name="Proc. Natl. Acad. Sci. U.S.A.">
        <title>Extraordinary preservation of gene collinearity over three hundred million years revealed in homosporous lycophytes.</title>
        <authorList>
            <person name="Li C."/>
            <person name="Wickell D."/>
            <person name="Kuo L.Y."/>
            <person name="Chen X."/>
            <person name="Nie B."/>
            <person name="Liao X."/>
            <person name="Peng D."/>
            <person name="Ji J."/>
            <person name="Jenkins J."/>
            <person name="Williams M."/>
            <person name="Shu S."/>
            <person name="Plott C."/>
            <person name="Barry K."/>
            <person name="Rajasekar S."/>
            <person name="Grimwood J."/>
            <person name="Han X."/>
            <person name="Sun S."/>
            <person name="Hou Z."/>
            <person name="He W."/>
            <person name="Dai G."/>
            <person name="Sun C."/>
            <person name="Schmutz J."/>
            <person name="Leebens-Mack J.H."/>
            <person name="Li F.W."/>
            <person name="Wang L."/>
        </authorList>
    </citation>
    <scope>NUCLEOTIDE SEQUENCE [LARGE SCALE GENOMIC DNA]</scope>
    <source>
        <strain evidence="2">cv. PW_Plant_1</strain>
    </source>
</reference>
<evidence type="ECO:0000313" key="2">
    <source>
        <dbReference type="Proteomes" id="UP001162992"/>
    </source>
</evidence>
<sequence length="133" mass="14661">MFCLHLKVPCCYDLDSVPHVLLLCARSAIASATTSCCFSIEHIVLRSSACILQEASKFIQKRAAGDSSYCTLALSLLDLFEIELLPTISICFENLEEEETALAFIDTCLHFLQSSGPNRNVILAENFSLKVLV</sequence>
<organism evidence="1 2">
    <name type="scientific">Diphasiastrum complanatum</name>
    <name type="common">Issler's clubmoss</name>
    <name type="synonym">Lycopodium complanatum</name>
    <dbReference type="NCBI Taxonomy" id="34168"/>
    <lineage>
        <taxon>Eukaryota</taxon>
        <taxon>Viridiplantae</taxon>
        <taxon>Streptophyta</taxon>
        <taxon>Embryophyta</taxon>
        <taxon>Tracheophyta</taxon>
        <taxon>Lycopodiopsida</taxon>
        <taxon>Lycopodiales</taxon>
        <taxon>Lycopodiaceae</taxon>
        <taxon>Lycopodioideae</taxon>
        <taxon>Diphasiastrum</taxon>
    </lineage>
</organism>
<dbReference type="EMBL" id="CM055106">
    <property type="protein sequence ID" value="KAJ7530144.1"/>
    <property type="molecule type" value="Genomic_DNA"/>
</dbReference>
<accession>A0ACC2BK51</accession>
<keyword evidence="2" id="KW-1185">Reference proteome</keyword>
<dbReference type="Proteomes" id="UP001162992">
    <property type="component" value="Chromosome 15"/>
</dbReference>